<evidence type="ECO:0008006" key="4">
    <source>
        <dbReference type="Google" id="ProtNLM"/>
    </source>
</evidence>
<feature type="signal peptide" evidence="1">
    <location>
        <begin position="1"/>
        <end position="36"/>
    </location>
</feature>
<name>A0A2R4MAP7_9HYPH</name>
<sequence>MAINVLTVKRFSKRIFSNLTGASVALFCASTLAANAFDATANYVVTLRGVNIAQVAVDFDNNGQNYAVDIDGVVSGLASLVAAGTANLDSKGSLNGGDLQAEQFQLATEANNELFKVQFQAQGAKVNSFQVIPELTDNVNRVPVKQSQLTNINDPVAAFLIKADSLSPAICNRQMRIFTGIERFDINMSFAENQTATSQRTGYQGPVVLCKLKYNPVSGHFSDSASTTYMKNNQRFLMWFAPLEDTGYVIPYRVLVGTAFGDLSMVLTRLSVQ</sequence>
<accession>A0A2R4MAP7</accession>
<dbReference type="EMBL" id="CP021330">
    <property type="protein sequence ID" value="AVX03117.1"/>
    <property type="molecule type" value="Genomic_DNA"/>
</dbReference>
<evidence type="ECO:0000313" key="3">
    <source>
        <dbReference type="Proteomes" id="UP000258927"/>
    </source>
</evidence>
<proteinExistence type="predicted"/>
<evidence type="ECO:0000256" key="1">
    <source>
        <dbReference type="SAM" id="SignalP"/>
    </source>
</evidence>
<dbReference type="RefSeq" id="WP_162889106.1">
    <property type="nucleotide sequence ID" value="NZ_CP021330.1"/>
</dbReference>
<protein>
    <recommendedName>
        <fullName evidence="4">DUF3108 domain-containing protein</fullName>
    </recommendedName>
</protein>
<evidence type="ECO:0000313" key="2">
    <source>
        <dbReference type="EMBL" id="AVX03117.1"/>
    </source>
</evidence>
<organism evidence="2 3">
    <name type="scientific">Maritalea myrionectae</name>
    <dbReference type="NCBI Taxonomy" id="454601"/>
    <lineage>
        <taxon>Bacteria</taxon>
        <taxon>Pseudomonadati</taxon>
        <taxon>Pseudomonadota</taxon>
        <taxon>Alphaproteobacteria</taxon>
        <taxon>Hyphomicrobiales</taxon>
        <taxon>Devosiaceae</taxon>
        <taxon>Maritalea</taxon>
    </lineage>
</organism>
<dbReference type="AlphaFoldDB" id="A0A2R4MAP7"/>
<reference evidence="2 3" key="1">
    <citation type="submission" date="2017-05" db="EMBL/GenBank/DDBJ databases">
        <title>Genome Analysis of Maritalea myrionectae HL2708#5.</title>
        <authorList>
            <consortium name="Cotde Inc.-PKNU"/>
            <person name="Jang D."/>
            <person name="Oh H.-M."/>
        </authorList>
    </citation>
    <scope>NUCLEOTIDE SEQUENCE [LARGE SCALE GENOMIC DNA]</scope>
    <source>
        <strain evidence="2 3">HL2708#5</strain>
    </source>
</reference>
<gene>
    <name evidence="2" type="ORF">MXMO3_00573</name>
</gene>
<keyword evidence="3" id="KW-1185">Reference proteome</keyword>
<dbReference type="Proteomes" id="UP000258927">
    <property type="component" value="Chromosome"/>
</dbReference>
<dbReference type="KEGG" id="mmyr:MXMO3_00573"/>
<keyword evidence="1" id="KW-0732">Signal</keyword>
<feature type="chain" id="PRO_5015361997" description="DUF3108 domain-containing protein" evidence="1">
    <location>
        <begin position="37"/>
        <end position="273"/>
    </location>
</feature>
<dbReference type="STRING" id="1122213.GCA_000423365_03285"/>